<sequence length="407" mass="42217">MSGKGKLGLLPKLIIAIIAGILIGKFTPEAVVRILATFNGLFGNFLGFCIPLIIVGFVAPGIGDLGKNAGRTLGLTVAIAYGSTILAGTLAFFVDSSIFPNLLQVGGMVSEAASHGNPEEALLAPFFVVEMPALMGVMTALLMAFTLGIGMAVTEGKKMNEIMHEFQAIIAKLISSIIIPLLPLHICGIFANMTHAGEVQTIMSVFIKVYAVIIALHVTMLLIQYFIAGSVAGVNPFKAIKNMLPAYFTAIGTQSSAATIPVTLQQTKANGVREDVADFVVPLCATIHLSGSTITLASCAIAVMMLHGMDVSFAAMFPFIMMLGICMVAAPGVPGGAVMAALGVLESMLHFSPTMLSLMIALYLAQDSFGTACNVTGDGAIAILVNKLTGRNGSTAKATEPAMGTGD</sequence>
<dbReference type="InterPro" id="IPR001991">
    <property type="entry name" value="Na-dicarboxylate_symporter"/>
</dbReference>
<dbReference type="SUPFAM" id="SSF118215">
    <property type="entry name" value="Proton glutamate symport protein"/>
    <property type="match status" value="1"/>
</dbReference>
<keyword evidence="2" id="KW-0813">Transport</keyword>
<feature type="transmembrane region" description="Helical" evidence="6">
    <location>
        <begin position="339"/>
        <end position="364"/>
    </location>
</feature>
<comment type="subcellular location">
    <subcellularLocation>
        <location evidence="1">Membrane</location>
        <topology evidence="1">Multi-pass membrane protein</topology>
    </subcellularLocation>
</comment>
<evidence type="ECO:0000256" key="1">
    <source>
        <dbReference type="ARBA" id="ARBA00004141"/>
    </source>
</evidence>
<name>A0A1X7JUN2_9BACT</name>
<feature type="transmembrane region" description="Helical" evidence="6">
    <location>
        <begin position="38"/>
        <end position="60"/>
    </location>
</feature>
<dbReference type="Gene3D" id="1.10.3860.10">
    <property type="entry name" value="Sodium:dicarboxylate symporter"/>
    <property type="match status" value="1"/>
</dbReference>
<evidence type="ECO:0000313" key="8">
    <source>
        <dbReference type="Proteomes" id="UP000193355"/>
    </source>
</evidence>
<proteinExistence type="predicted"/>
<dbReference type="PANTHER" id="PTHR42865:SF8">
    <property type="entry name" value="SERINE_THREONINE TRANSPORTER SSTT"/>
    <property type="match status" value="1"/>
</dbReference>
<feature type="transmembrane region" description="Helical" evidence="6">
    <location>
        <begin position="72"/>
        <end position="94"/>
    </location>
</feature>
<dbReference type="Pfam" id="PF00375">
    <property type="entry name" value="SDF"/>
    <property type="match status" value="1"/>
</dbReference>
<feature type="transmembrane region" description="Helical" evidence="6">
    <location>
        <begin position="173"/>
        <end position="193"/>
    </location>
</feature>
<protein>
    <submittedName>
        <fullName evidence="7">Na+/H+-dicarboxylate symporter</fullName>
    </submittedName>
</protein>
<evidence type="ECO:0000256" key="5">
    <source>
        <dbReference type="ARBA" id="ARBA00023136"/>
    </source>
</evidence>
<feature type="transmembrane region" description="Helical" evidence="6">
    <location>
        <begin position="133"/>
        <end position="153"/>
    </location>
</feature>
<feature type="transmembrane region" description="Helical" evidence="6">
    <location>
        <begin position="313"/>
        <end position="333"/>
    </location>
</feature>
<dbReference type="STRING" id="561720.SAMN06275492_11648"/>
<reference evidence="8" key="1">
    <citation type="submission" date="2017-04" db="EMBL/GenBank/DDBJ databases">
        <authorList>
            <person name="Varghese N."/>
            <person name="Submissions S."/>
        </authorList>
    </citation>
    <scope>NUCLEOTIDE SEQUENCE [LARGE SCALE GENOMIC DNA]</scope>
    <source>
        <strain evidence="8">USBA 82</strain>
    </source>
</reference>
<dbReference type="InterPro" id="IPR036458">
    <property type="entry name" value="Na:dicarbo_symporter_sf"/>
</dbReference>
<dbReference type="EMBL" id="FXBB01000016">
    <property type="protein sequence ID" value="SMG31893.1"/>
    <property type="molecule type" value="Genomic_DNA"/>
</dbReference>
<dbReference type="OrthoDB" id="9768885at2"/>
<dbReference type="PANTHER" id="PTHR42865">
    <property type="entry name" value="PROTON/GLUTAMATE-ASPARTATE SYMPORTER"/>
    <property type="match status" value="1"/>
</dbReference>
<evidence type="ECO:0000256" key="6">
    <source>
        <dbReference type="SAM" id="Phobius"/>
    </source>
</evidence>
<dbReference type="RefSeq" id="WP_085544710.1">
    <property type="nucleotide sequence ID" value="NZ_FXBB01000016.1"/>
</dbReference>
<feature type="transmembrane region" description="Helical" evidence="6">
    <location>
        <begin position="7"/>
        <end position="26"/>
    </location>
</feature>
<dbReference type="Proteomes" id="UP000193355">
    <property type="component" value="Unassembled WGS sequence"/>
</dbReference>
<dbReference type="GO" id="GO:0032329">
    <property type="term" value="P:serine transport"/>
    <property type="evidence" value="ECO:0007669"/>
    <property type="project" value="TreeGrafter"/>
</dbReference>
<organism evidence="7 8">
    <name type="scientific">Dethiosulfovibrio salsuginis</name>
    <dbReference type="NCBI Taxonomy" id="561720"/>
    <lineage>
        <taxon>Bacteria</taxon>
        <taxon>Thermotogati</taxon>
        <taxon>Synergistota</taxon>
        <taxon>Synergistia</taxon>
        <taxon>Synergistales</taxon>
        <taxon>Dethiosulfovibrionaceae</taxon>
        <taxon>Dethiosulfovibrio</taxon>
    </lineage>
</organism>
<evidence type="ECO:0000256" key="2">
    <source>
        <dbReference type="ARBA" id="ARBA00022448"/>
    </source>
</evidence>
<keyword evidence="4 6" id="KW-1133">Transmembrane helix</keyword>
<evidence type="ECO:0000256" key="4">
    <source>
        <dbReference type="ARBA" id="ARBA00022989"/>
    </source>
</evidence>
<dbReference type="GO" id="GO:0005886">
    <property type="term" value="C:plasma membrane"/>
    <property type="evidence" value="ECO:0007669"/>
    <property type="project" value="TreeGrafter"/>
</dbReference>
<evidence type="ECO:0000256" key="3">
    <source>
        <dbReference type="ARBA" id="ARBA00022692"/>
    </source>
</evidence>
<keyword evidence="5 6" id="KW-0472">Membrane</keyword>
<keyword evidence="8" id="KW-1185">Reference proteome</keyword>
<dbReference type="GO" id="GO:0005295">
    <property type="term" value="F:neutral L-amino acid:sodium symporter activity"/>
    <property type="evidence" value="ECO:0007669"/>
    <property type="project" value="TreeGrafter"/>
</dbReference>
<evidence type="ECO:0000313" key="7">
    <source>
        <dbReference type="EMBL" id="SMG31893.1"/>
    </source>
</evidence>
<dbReference type="FunFam" id="1.10.3860.10:FF:000007">
    <property type="entry name" value="Dicarboxylate/amino acid:cation symporter"/>
    <property type="match status" value="1"/>
</dbReference>
<keyword evidence="3 6" id="KW-0812">Transmembrane</keyword>
<gene>
    <name evidence="7" type="ORF">SAMN06275492_11648</name>
</gene>
<feature type="transmembrane region" description="Helical" evidence="6">
    <location>
        <begin position="205"/>
        <end position="232"/>
    </location>
</feature>
<dbReference type="AlphaFoldDB" id="A0A1X7JUN2"/>
<accession>A0A1X7JUN2</accession>